<name>A0ABD1F622_HYPHA</name>
<dbReference type="EMBL" id="JBDJPC010000002">
    <property type="protein sequence ID" value="KAL1513045.1"/>
    <property type="molecule type" value="Genomic_DNA"/>
</dbReference>
<proteinExistence type="predicted"/>
<gene>
    <name evidence="2" type="ORF">ABEB36_002525</name>
</gene>
<keyword evidence="1" id="KW-0732">Signal</keyword>
<keyword evidence="3" id="KW-1185">Reference proteome</keyword>
<organism evidence="2 3">
    <name type="scientific">Hypothenemus hampei</name>
    <name type="common">Coffee berry borer</name>
    <dbReference type="NCBI Taxonomy" id="57062"/>
    <lineage>
        <taxon>Eukaryota</taxon>
        <taxon>Metazoa</taxon>
        <taxon>Ecdysozoa</taxon>
        <taxon>Arthropoda</taxon>
        <taxon>Hexapoda</taxon>
        <taxon>Insecta</taxon>
        <taxon>Pterygota</taxon>
        <taxon>Neoptera</taxon>
        <taxon>Endopterygota</taxon>
        <taxon>Coleoptera</taxon>
        <taxon>Polyphaga</taxon>
        <taxon>Cucujiformia</taxon>
        <taxon>Curculionidae</taxon>
        <taxon>Scolytinae</taxon>
        <taxon>Hypothenemus</taxon>
    </lineage>
</organism>
<evidence type="ECO:0000256" key="1">
    <source>
        <dbReference type="SAM" id="SignalP"/>
    </source>
</evidence>
<dbReference type="AlphaFoldDB" id="A0ABD1F622"/>
<comment type="caution">
    <text evidence="2">The sequence shown here is derived from an EMBL/GenBank/DDBJ whole genome shotgun (WGS) entry which is preliminary data.</text>
</comment>
<reference evidence="2 3" key="1">
    <citation type="submission" date="2024-05" db="EMBL/GenBank/DDBJ databases">
        <title>Genetic variation in Jamaican populations of the coffee berry borer (Hypothenemus hampei).</title>
        <authorList>
            <person name="Errbii M."/>
            <person name="Myrie A."/>
        </authorList>
    </citation>
    <scope>NUCLEOTIDE SEQUENCE [LARGE SCALE GENOMIC DNA]</scope>
    <source>
        <strain evidence="2">JA-Hopewell-2020-01-JO</strain>
        <tissue evidence="2">Whole body</tissue>
    </source>
</reference>
<evidence type="ECO:0000313" key="2">
    <source>
        <dbReference type="EMBL" id="KAL1513045.1"/>
    </source>
</evidence>
<sequence length="146" mass="16567">MKSFFVIAYLSILFSMFNAERWDDSTNKLVNVRNRNVYYDSQSDADTIQIPNLIGASVQVVKQVPYVEILKLVQSFLKIKGEIASQVYALFNDNAHIWIALRDTLITKISTLHNFTLNFIIVLRKVLEFASSLFGNINVNAGFSLG</sequence>
<feature type="chain" id="PRO_5044813618" evidence="1">
    <location>
        <begin position="20"/>
        <end position="146"/>
    </location>
</feature>
<accession>A0ABD1F622</accession>
<evidence type="ECO:0000313" key="3">
    <source>
        <dbReference type="Proteomes" id="UP001566132"/>
    </source>
</evidence>
<feature type="signal peptide" evidence="1">
    <location>
        <begin position="1"/>
        <end position="19"/>
    </location>
</feature>
<dbReference type="Proteomes" id="UP001566132">
    <property type="component" value="Unassembled WGS sequence"/>
</dbReference>
<protein>
    <submittedName>
        <fullName evidence="2">Uncharacterized protein</fullName>
    </submittedName>
</protein>